<evidence type="ECO:0000259" key="2">
    <source>
        <dbReference type="Pfam" id="PF20434"/>
    </source>
</evidence>
<dbReference type="Gene3D" id="3.40.50.1820">
    <property type="entry name" value="alpha/beta hydrolase"/>
    <property type="match status" value="1"/>
</dbReference>
<gene>
    <name evidence="3" type="ORF">A8709_22320</name>
</gene>
<dbReference type="GO" id="GO:0016787">
    <property type="term" value="F:hydrolase activity"/>
    <property type="evidence" value="ECO:0007669"/>
    <property type="project" value="UniProtKB-KW"/>
</dbReference>
<dbReference type="SUPFAM" id="SSF53474">
    <property type="entry name" value="alpha/beta-Hydrolases"/>
    <property type="match status" value="1"/>
</dbReference>
<dbReference type="InterPro" id="IPR049492">
    <property type="entry name" value="BD-FAE-like_dom"/>
</dbReference>
<dbReference type="Proteomes" id="UP000093309">
    <property type="component" value="Unassembled WGS sequence"/>
</dbReference>
<protein>
    <submittedName>
        <fullName evidence="3">Esterase</fullName>
    </submittedName>
</protein>
<dbReference type="EMBL" id="LYPC01000030">
    <property type="protein sequence ID" value="OCT10794.1"/>
    <property type="molecule type" value="Genomic_DNA"/>
</dbReference>
<keyword evidence="1" id="KW-0378">Hydrolase</keyword>
<dbReference type="AlphaFoldDB" id="A0A1C0ZRW3"/>
<accession>A0A1C0ZRW3</accession>
<sequence>MELWPGATEGSLGENNQGCPSLTLYPVEGDGLRAAVIVCPGGGYGMRADHEGEPIAKWLNGLGISAYVLNYRVAPYKHPIPLQDAQRAIRTVRHHAEAWGVDANRIGILGFSAGGHLAATTGTHFDGGDLTASDPIDRHSSRPDLMVLCYPVISFGGQGHQGSRINLIGETPSEELVNDLSNELQVTTDTPPTFLWHTADDAAVAVENSLLFASALSRNKVPFDLHVFESGRHGIGIAADHSEAYIWPEVCANWLKKQRFA</sequence>
<dbReference type="STRING" id="512399.A8709_22320"/>
<evidence type="ECO:0000313" key="3">
    <source>
        <dbReference type="EMBL" id="OCT10794.1"/>
    </source>
</evidence>
<dbReference type="InterPro" id="IPR029058">
    <property type="entry name" value="AB_hydrolase_fold"/>
</dbReference>
<proteinExistence type="predicted"/>
<organism evidence="3 4">
    <name type="scientific">Paenibacillus pectinilyticus</name>
    <dbReference type="NCBI Taxonomy" id="512399"/>
    <lineage>
        <taxon>Bacteria</taxon>
        <taxon>Bacillati</taxon>
        <taxon>Bacillota</taxon>
        <taxon>Bacilli</taxon>
        <taxon>Bacillales</taxon>
        <taxon>Paenibacillaceae</taxon>
        <taxon>Paenibacillus</taxon>
    </lineage>
</organism>
<reference evidence="4" key="1">
    <citation type="submission" date="2016-05" db="EMBL/GenBank/DDBJ databases">
        <title>Paenibacillus oryzae. sp. nov., isolated from the rice root.</title>
        <authorList>
            <person name="Zhang J."/>
            <person name="Zhang X."/>
        </authorList>
    </citation>
    <scope>NUCLEOTIDE SEQUENCE [LARGE SCALE GENOMIC DNA]</scope>
    <source>
        <strain evidence="4">KCTC13222</strain>
    </source>
</reference>
<name>A0A1C0ZRW3_9BACL</name>
<dbReference type="PANTHER" id="PTHR48081:SF6">
    <property type="entry name" value="PEPTIDASE S9 PROLYL OLIGOPEPTIDASE CATALYTIC DOMAIN-CONTAINING PROTEIN"/>
    <property type="match status" value="1"/>
</dbReference>
<dbReference type="Pfam" id="PF20434">
    <property type="entry name" value="BD-FAE"/>
    <property type="match status" value="1"/>
</dbReference>
<feature type="domain" description="BD-FAE-like" evidence="2">
    <location>
        <begin position="33"/>
        <end position="216"/>
    </location>
</feature>
<evidence type="ECO:0000313" key="4">
    <source>
        <dbReference type="Proteomes" id="UP000093309"/>
    </source>
</evidence>
<keyword evidence="4" id="KW-1185">Reference proteome</keyword>
<dbReference type="PANTHER" id="PTHR48081">
    <property type="entry name" value="AB HYDROLASE SUPERFAMILY PROTEIN C4A8.06C"/>
    <property type="match status" value="1"/>
</dbReference>
<evidence type="ECO:0000256" key="1">
    <source>
        <dbReference type="ARBA" id="ARBA00022801"/>
    </source>
</evidence>
<comment type="caution">
    <text evidence="3">The sequence shown here is derived from an EMBL/GenBank/DDBJ whole genome shotgun (WGS) entry which is preliminary data.</text>
</comment>
<dbReference type="InterPro" id="IPR050300">
    <property type="entry name" value="GDXG_lipolytic_enzyme"/>
</dbReference>